<reference evidence="4 5" key="1">
    <citation type="submission" date="2020-04" db="EMBL/GenBank/DDBJ databases">
        <title>Novel species.</title>
        <authorList>
            <person name="Teo W.F.A."/>
            <person name="Lipun K."/>
            <person name="Srisuk N."/>
            <person name="Duangmal K."/>
        </authorList>
    </citation>
    <scope>NUCLEOTIDE SEQUENCE [LARGE SCALE GENOMIC DNA]</scope>
    <source>
        <strain evidence="4 5">K13G38</strain>
    </source>
</reference>
<evidence type="ECO:0000256" key="2">
    <source>
        <dbReference type="ARBA" id="ARBA00023002"/>
    </source>
</evidence>
<protein>
    <submittedName>
        <fullName evidence="4">SDR family oxidoreductase</fullName>
    </submittedName>
</protein>
<dbReference type="Gene3D" id="3.40.50.720">
    <property type="entry name" value="NAD(P)-binding Rossmann-like Domain"/>
    <property type="match status" value="1"/>
</dbReference>
<evidence type="ECO:0000256" key="1">
    <source>
        <dbReference type="ARBA" id="ARBA00006484"/>
    </source>
</evidence>
<dbReference type="EMBL" id="JAAXLS010000002">
    <property type="protein sequence ID" value="NKQ52207.1"/>
    <property type="molecule type" value="Genomic_DNA"/>
</dbReference>
<accession>A0ABX1J1Q0</accession>
<dbReference type="SMART" id="SM00822">
    <property type="entry name" value="PKS_KR"/>
    <property type="match status" value="1"/>
</dbReference>
<dbReference type="PANTHER" id="PTHR44196:SF1">
    <property type="entry name" value="DEHYDROGENASE_REDUCTASE SDR FAMILY MEMBER 7B"/>
    <property type="match status" value="1"/>
</dbReference>
<feature type="domain" description="Ketoreductase" evidence="3">
    <location>
        <begin position="6"/>
        <end position="205"/>
    </location>
</feature>
<comment type="similarity">
    <text evidence="1">Belongs to the short-chain dehydrogenases/reductases (SDR) family.</text>
</comment>
<evidence type="ECO:0000313" key="4">
    <source>
        <dbReference type="EMBL" id="NKQ52207.1"/>
    </source>
</evidence>
<dbReference type="RefSeq" id="WP_168511862.1">
    <property type="nucleotide sequence ID" value="NZ_JAAXLS010000002.1"/>
</dbReference>
<name>A0ABX1J1Q0_9PSEU</name>
<organism evidence="4 5">
    <name type="scientific">Amycolatopsis acididurans</name>
    <dbReference type="NCBI Taxonomy" id="2724524"/>
    <lineage>
        <taxon>Bacteria</taxon>
        <taxon>Bacillati</taxon>
        <taxon>Actinomycetota</taxon>
        <taxon>Actinomycetes</taxon>
        <taxon>Pseudonocardiales</taxon>
        <taxon>Pseudonocardiaceae</taxon>
        <taxon>Amycolatopsis</taxon>
    </lineage>
</organism>
<dbReference type="InterPro" id="IPR002347">
    <property type="entry name" value="SDR_fam"/>
</dbReference>
<sequence>MAGHRPVAVIIGATGGIGRAVADGLADRYTLWLAGRDEAALKTMAAAMPDACHWTIDLAAPEDTGVVVPGELTSVDLLVHCAGVFERDTIHDMPERKWREVFAVNLFGVVEVTRNLLPGLRAAQGRVIVVNSTVVTGAPAGRAAYAASKQALRVFAEALHTEELGNGVRVTSIYPGRVATGMQRAVRRTEGGPFQPDRYLAPESVASAVFSVLSAPPDAHLTEFVLQPVWHRE</sequence>
<evidence type="ECO:0000313" key="5">
    <source>
        <dbReference type="Proteomes" id="UP000715441"/>
    </source>
</evidence>
<dbReference type="InterPro" id="IPR020904">
    <property type="entry name" value="Sc_DH/Rdtase_CS"/>
</dbReference>
<dbReference type="PRINTS" id="PR00081">
    <property type="entry name" value="GDHRDH"/>
</dbReference>
<keyword evidence="5" id="KW-1185">Reference proteome</keyword>
<dbReference type="InterPro" id="IPR036291">
    <property type="entry name" value="NAD(P)-bd_dom_sf"/>
</dbReference>
<dbReference type="Proteomes" id="UP000715441">
    <property type="component" value="Unassembled WGS sequence"/>
</dbReference>
<keyword evidence="2" id="KW-0560">Oxidoreductase</keyword>
<dbReference type="PANTHER" id="PTHR44196">
    <property type="entry name" value="DEHYDROGENASE/REDUCTASE SDR FAMILY MEMBER 7B"/>
    <property type="match status" value="1"/>
</dbReference>
<evidence type="ECO:0000259" key="3">
    <source>
        <dbReference type="SMART" id="SM00822"/>
    </source>
</evidence>
<dbReference type="NCBIfam" id="NF006073">
    <property type="entry name" value="PRK08219.1"/>
    <property type="match status" value="1"/>
</dbReference>
<dbReference type="PROSITE" id="PS00061">
    <property type="entry name" value="ADH_SHORT"/>
    <property type="match status" value="1"/>
</dbReference>
<dbReference type="Pfam" id="PF00106">
    <property type="entry name" value="adh_short"/>
    <property type="match status" value="1"/>
</dbReference>
<comment type="caution">
    <text evidence="4">The sequence shown here is derived from an EMBL/GenBank/DDBJ whole genome shotgun (WGS) entry which is preliminary data.</text>
</comment>
<proteinExistence type="inferred from homology"/>
<gene>
    <name evidence="4" type="ORF">HFP15_04865</name>
</gene>
<dbReference type="SUPFAM" id="SSF51735">
    <property type="entry name" value="NAD(P)-binding Rossmann-fold domains"/>
    <property type="match status" value="1"/>
</dbReference>
<dbReference type="InterPro" id="IPR057326">
    <property type="entry name" value="KR_dom"/>
</dbReference>